<protein>
    <submittedName>
        <fullName evidence="2">Uncharacterized protein</fullName>
    </submittedName>
</protein>
<evidence type="ECO:0000256" key="1">
    <source>
        <dbReference type="SAM" id="MobiDB-lite"/>
    </source>
</evidence>
<feature type="region of interest" description="Disordered" evidence="1">
    <location>
        <begin position="1"/>
        <end position="30"/>
    </location>
</feature>
<dbReference type="AlphaFoldDB" id="A0A0E9VVH8"/>
<dbReference type="EMBL" id="GBXM01026510">
    <property type="protein sequence ID" value="JAH82067.1"/>
    <property type="molecule type" value="Transcribed_RNA"/>
</dbReference>
<accession>A0A0E9VVH8</accession>
<feature type="compositionally biased region" description="Polar residues" evidence="1">
    <location>
        <begin position="11"/>
        <end position="21"/>
    </location>
</feature>
<name>A0A0E9VVH8_ANGAN</name>
<organism evidence="2">
    <name type="scientific">Anguilla anguilla</name>
    <name type="common">European freshwater eel</name>
    <name type="synonym">Muraena anguilla</name>
    <dbReference type="NCBI Taxonomy" id="7936"/>
    <lineage>
        <taxon>Eukaryota</taxon>
        <taxon>Metazoa</taxon>
        <taxon>Chordata</taxon>
        <taxon>Craniata</taxon>
        <taxon>Vertebrata</taxon>
        <taxon>Euteleostomi</taxon>
        <taxon>Actinopterygii</taxon>
        <taxon>Neopterygii</taxon>
        <taxon>Teleostei</taxon>
        <taxon>Anguilliformes</taxon>
        <taxon>Anguillidae</taxon>
        <taxon>Anguilla</taxon>
    </lineage>
</organism>
<evidence type="ECO:0000313" key="2">
    <source>
        <dbReference type="EMBL" id="JAH82067.1"/>
    </source>
</evidence>
<reference evidence="2" key="2">
    <citation type="journal article" date="2015" name="Fish Shellfish Immunol.">
        <title>Early steps in the European eel (Anguilla anguilla)-Vibrio vulnificus interaction in the gills: Role of the RtxA13 toxin.</title>
        <authorList>
            <person name="Callol A."/>
            <person name="Pajuelo D."/>
            <person name="Ebbesson L."/>
            <person name="Teles M."/>
            <person name="MacKenzie S."/>
            <person name="Amaro C."/>
        </authorList>
    </citation>
    <scope>NUCLEOTIDE SEQUENCE</scope>
</reference>
<proteinExistence type="predicted"/>
<reference evidence="2" key="1">
    <citation type="submission" date="2014-11" db="EMBL/GenBank/DDBJ databases">
        <authorList>
            <person name="Amaro Gonzalez C."/>
        </authorList>
    </citation>
    <scope>NUCLEOTIDE SEQUENCE</scope>
</reference>
<sequence length="30" mass="3235">MRVIGGKAKTAANNEKPNFLSQHLKKKAPG</sequence>